<feature type="compositionally biased region" description="Low complexity" evidence="6">
    <location>
        <begin position="1"/>
        <end position="15"/>
    </location>
</feature>
<dbReference type="AlphaFoldDB" id="A0A1T4PWL9"/>
<dbReference type="PANTHER" id="PTHR42718">
    <property type="entry name" value="MAJOR FACILITATOR SUPERFAMILY MULTIDRUG TRANSPORTER MFSC"/>
    <property type="match status" value="1"/>
</dbReference>
<feature type="transmembrane region" description="Helical" evidence="7">
    <location>
        <begin position="185"/>
        <end position="207"/>
    </location>
</feature>
<feature type="transmembrane region" description="Helical" evidence="7">
    <location>
        <begin position="390"/>
        <end position="409"/>
    </location>
</feature>
<feature type="transmembrane region" description="Helical" evidence="7">
    <location>
        <begin position="161"/>
        <end position="179"/>
    </location>
</feature>
<evidence type="ECO:0000256" key="3">
    <source>
        <dbReference type="ARBA" id="ARBA00022692"/>
    </source>
</evidence>
<dbReference type="InterPro" id="IPR020846">
    <property type="entry name" value="MFS_dom"/>
</dbReference>
<protein>
    <recommendedName>
        <fullName evidence="8">Major facilitator superfamily (MFS) profile domain-containing protein</fullName>
    </recommendedName>
</protein>
<dbReference type="Gene3D" id="1.20.1250.20">
    <property type="entry name" value="MFS general substrate transporter like domains"/>
    <property type="match status" value="1"/>
</dbReference>
<accession>A0A1T4PWL9</accession>
<dbReference type="InterPro" id="IPR036259">
    <property type="entry name" value="MFS_trans_sf"/>
</dbReference>
<feature type="transmembrane region" description="Helical" evidence="7">
    <location>
        <begin position="90"/>
        <end position="111"/>
    </location>
</feature>
<feature type="domain" description="Major facilitator superfamily (MFS) profile" evidence="8">
    <location>
        <begin position="95"/>
        <end position="594"/>
    </location>
</feature>
<feature type="transmembrane region" description="Helical" evidence="7">
    <location>
        <begin position="289"/>
        <end position="309"/>
    </location>
</feature>
<evidence type="ECO:0000256" key="6">
    <source>
        <dbReference type="SAM" id="MobiDB-lite"/>
    </source>
</evidence>
<keyword evidence="2" id="KW-0813">Transport</keyword>
<feature type="transmembrane region" description="Helical" evidence="7">
    <location>
        <begin position="315"/>
        <end position="335"/>
    </location>
</feature>
<feature type="transmembrane region" description="Helical" evidence="7">
    <location>
        <begin position="445"/>
        <end position="464"/>
    </location>
</feature>
<keyword evidence="5 7" id="KW-0472">Membrane</keyword>
<feature type="transmembrane region" description="Helical" evidence="7">
    <location>
        <begin position="347"/>
        <end position="366"/>
    </location>
</feature>
<dbReference type="SUPFAM" id="SSF103473">
    <property type="entry name" value="MFS general substrate transporter"/>
    <property type="match status" value="2"/>
</dbReference>
<feature type="transmembrane region" description="Helical" evidence="7">
    <location>
        <begin position="131"/>
        <end position="149"/>
    </location>
</feature>
<feature type="compositionally biased region" description="Basic and acidic residues" evidence="6">
    <location>
        <begin position="16"/>
        <end position="27"/>
    </location>
</feature>
<name>A0A1T4PWL9_9HYPH</name>
<evidence type="ECO:0000256" key="2">
    <source>
        <dbReference type="ARBA" id="ARBA00022448"/>
    </source>
</evidence>
<keyword evidence="10" id="KW-1185">Reference proteome</keyword>
<dbReference type="Pfam" id="PF07690">
    <property type="entry name" value="MFS_1"/>
    <property type="match status" value="1"/>
</dbReference>
<feature type="region of interest" description="Disordered" evidence="6">
    <location>
        <begin position="1"/>
        <end position="83"/>
    </location>
</feature>
<sequence length="608" mass="65216">MRSAAALQGAANAPAENDREAELHLVQDEQASETASSSRPEDRPDGATGSAEPASPEPLTRPDEKENKQTAATPEPPAAPQGKILAKPPLVAAGYMLASLLLGITYGLGMGFISVNLNQIAGPLGGTTTEAAWLSAVFMIPNASLTLLLIKIRGQYGLRKFAEVSIVVYLLVSLGHLWIDDLQSAMVVRFFAGVAASPMTSLAFLYMLDAFQPAKKLNIGLSLALTTISIGSPIARIISPYLLDVGGWRDLYIFEMGLSMIGLMAVYYLPLTSSTFPMKLGRTDCISYVGIFAGFGALSVASIMGRLYWWFEAPWLGWVFALGIAGFIMTAVIELNRKEPLLDIRWLLSREVLHIAAVLMLFRLALSEQSWGVPGFFQQMGLMNDQTQSLWIIVVAATFLAGLASAAVLKPERIHIIHAVAAALLAVGAFMDSRATSLTRPDQMVISQILVSFASGLFMPAAMVRGFSAALKNGPNYILSFIIVFLTTQKLGGMMGSAIFGTFVQMRERLHSSAIVSHLTATDPLVTQRIGQLAGAYAKTQPDAALRKAEGAALLAKTVTREAYVLAYDEAFLLIAAISVAGFAWIVGHSLYLALRERWAPSQAAAAA</sequence>
<evidence type="ECO:0000256" key="1">
    <source>
        <dbReference type="ARBA" id="ARBA00004141"/>
    </source>
</evidence>
<feature type="transmembrane region" description="Helical" evidence="7">
    <location>
        <begin position="416"/>
        <end position="433"/>
    </location>
</feature>
<evidence type="ECO:0000313" key="10">
    <source>
        <dbReference type="Proteomes" id="UP000190135"/>
    </source>
</evidence>
<organism evidence="9 10">
    <name type="scientific">Consotaella salsifontis</name>
    <dbReference type="NCBI Taxonomy" id="1365950"/>
    <lineage>
        <taxon>Bacteria</taxon>
        <taxon>Pseudomonadati</taxon>
        <taxon>Pseudomonadota</taxon>
        <taxon>Alphaproteobacteria</taxon>
        <taxon>Hyphomicrobiales</taxon>
        <taxon>Aurantimonadaceae</taxon>
        <taxon>Consotaella</taxon>
    </lineage>
</organism>
<reference evidence="9 10" key="1">
    <citation type="submission" date="2017-02" db="EMBL/GenBank/DDBJ databases">
        <authorList>
            <person name="Peterson S.W."/>
        </authorList>
    </citation>
    <scope>NUCLEOTIDE SEQUENCE [LARGE SCALE GENOMIC DNA]</scope>
    <source>
        <strain evidence="9 10">USBA 369</strain>
    </source>
</reference>
<feature type="transmembrane region" description="Helical" evidence="7">
    <location>
        <begin position="251"/>
        <end position="269"/>
    </location>
</feature>
<evidence type="ECO:0000256" key="5">
    <source>
        <dbReference type="ARBA" id="ARBA00023136"/>
    </source>
</evidence>
<feature type="transmembrane region" description="Helical" evidence="7">
    <location>
        <begin position="571"/>
        <end position="595"/>
    </location>
</feature>
<gene>
    <name evidence="9" type="ORF">SAMN05428963_104201</name>
</gene>
<dbReference type="STRING" id="1365950.SAMN05428963_104201"/>
<dbReference type="GO" id="GO:0016020">
    <property type="term" value="C:membrane"/>
    <property type="evidence" value="ECO:0007669"/>
    <property type="project" value="UniProtKB-SubCell"/>
</dbReference>
<dbReference type="Proteomes" id="UP000190135">
    <property type="component" value="Unassembled WGS sequence"/>
</dbReference>
<dbReference type="InterPro" id="IPR011701">
    <property type="entry name" value="MFS"/>
</dbReference>
<feature type="transmembrane region" description="Helical" evidence="7">
    <location>
        <begin position="219"/>
        <end position="239"/>
    </location>
</feature>
<evidence type="ECO:0000259" key="8">
    <source>
        <dbReference type="PROSITE" id="PS50850"/>
    </source>
</evidence>
<dbReference type="GO" id="GO:0022857">
    <property type="term" value="F:transmembrane transporter activity"/>
    <property type="evidence" value="ECO:0007669"/>
    <property type="project" value="InterPro"/>
</dbReference>
<keyword evidence="3 7" id="KW-0812">Transmembrane</keyword>
<feature type="transmembrane region" description="Helical" evidence="7">
    <location>
        <begin position="476"/>
        <end position="500"/>
    </location>
</feature>
<dbReference type="PROSITE" id="PS50850">
    <property type="entry name" value="MFS"/>
    <property type="match status" value="1"/>
</dbReference>
<evidence type="ECO:0000256" key="4">
    <source>
        <dbReference type="ARBA" id="ARBA00022989"/>
    </source>
</evidence>
<dbReference type="RefSeq" id="WP_245318886.1">
    <property type="nucleotide sequence ID" value="NZ_FUXL01000004.1"/>
</dbReference>
<dbReference type="EMBL" id="FUXL01000004">
    <property type="protein sequence ID" value="SJZ95766.1"/>
    <property type="molecule type" value="Genomic_DNA"/>
</dbReference>
<comment type="subcellular location">
    <subcellularLocation>
        <location evidence="1">Membrane</location>
        <topology evidence="1">Multi-pass membrane protein</topology>
    </subcellularLocation>
</comment>
<evidence type="ECO:0000313" key="9">
    <source>
        <dbReference type="EMBL" id="SJZ95766.1"/>
    </source>
</evidence>
<proteinExistence type="predicted"/>
<evidence type="ECO:0000256" key="7">
    <source>
        <dbReference type="SAM" id="Phobius"/>
    </source>
</evidence>
<dbReference type="PANTHER" id="PTHR42718:SF9">
    <property type="entry name" value="MAJOR FACILITATOR SUPERFAMILY MULTIDRUG TRANSPORTER MFSC"/>
    <property type="match status" value="1"/>
</dbReference>
<keyword evidence="4 7" id="KW-1133">Transmembrane helix</keyword>